<organism evidence="1 2">
    <name type="scientific">Panagrellus redivivus</name>
    <name type="common">Microworm</name>
    <dbReference type="NCBI Taxonomy" id="6233"/>
    <lineage>
        <taxon>Eukaryota</taxon>
        <taxon>Metazoa</taxon>
        <taxon>Ecdysozoa</taxon>
        <taxon>Nematoda</taxon>
        <taxon>Chromadorea</taxon>
        <taxon>Rhabditida</taxon>
        <taxon>Tylenchina</taxon>
        <taxon>Panagrolaimomorpha</taxon>
        <taxon>Panagrolaimoidea</taxon>
        <taxon>Panagrolaimidae</taxon>
        <taxon>Panagrellus</taxon>
    </lineage>
</organism>
<proteinExistence type="predicted"/>
<reference evidence="2" key="2">
    <citation type="submission" date="2020-10" db="UniProtKB">
        <authorList>
            <consortium name="WormBaseParasite"/>
        </authorList>
    </citation>
    <scope>IDENTIFICATION</scope>
</reference>
<evidence type="ECO:0000313" key="1">
    <source>
        <dbReference type="Proteomes" id="UP000492821"/>
    </source>
</evidence>
<accession>A0A7E4V0F6</accession>
<dbReference type="Proteomes" id="UP000492821">
    <property type="component" value="Unassembled WGS sequence"/>
</dbReference>
<keyword evidence="1" id="KW-1185">Reference proteome</keyword>
<name>A0A7E4V0F6_PANRE</name>
<evidence type="ECO:0000313" key="2">
    <source>
        <dbReference type="WBParaSite" id="Pan_g14714.t1"/>
    </source>
</evidence>
<protein>
    <submittedName>
        <fullName evidence="2">F-box domain-containing protein</fullName>
    </submittedName>
</protein>
<dbReference type="AlphaFoldDB" id="A0A7E4V0F6"/>
<sequence>MTPASTIPTKSTIVPFNFLESTYPVLRNFLEVMPLKELYYLRQKNENVNSLSRFRGEIVDVLCIITDTVEPWNCQYISHSEFMNRPTPTKPFAYLDVVMGSDISPKALLAKIGEQQYFGLYISGEYHWQDVVSFLHPGVSVLCLYEIMELPKEDMKKFFKILIDYKIERIQFCNNTCEESWFYAAHKTWNSLIGTGLKRVEVREWFNMELTATTTDDATTKLSMNLLVDADFDGEDEYFSGDELDDDEYDGHN</sequence>
<dbReference type="WBParaSite" id="Pan_g14714.t1">
    <property type="protein sequence ID" value="Pan_g14714.t1"/>
    <property type="gene ID" value="Pan_g14714"/>
</dbReference>
<reference evidence="1" key="1">
    <citation type="journal article" date="2013" name="Genetics">
        <title>The draft genome and transcriptome of Panagrellus redivivus are shaped by the harsh demands of a free-living lifestyle.</title>
        <authorList>
            <person name="Srinivasan J."/>
            <person name="Dillman A.R."/>
            <person name="Macchietto M.G."/>
            <person name="Heikkinen L."/>
            <person name="Lakso M."/>
            <person name="Fracchia K.M."/>
            <person name="Antoshechkin I."/>
            <person name="Mortazavi A."/>
            <person name="Wong G."/>
            <person name="Sternberg P.W."/>
        </authorList>
    </citation>
    <scope>NUCLEOTIDE SEQUENCE [LARGE SCALE GENOMIC DNA]</scope>
    <source>
        <strain evidence="1">MT8872</strain>
    </source>
</reference>